<evidence type="ECO:0000313" key="2">
    <source>
        <dbReference type="EMBL" id="RAV79122.1"/>
    </source>
</evidence>
<dbReference type="EMBL" id="QMHM01000009">
    <property type="protein sequence ID" value="RAV79122.1"/>
    <property type="molecule type" value="Genomic_DNA"/>
</dbReference>
<name>A0A329PZE5_9LACT</name>
<evidence type="ECO:0000313" key="3">
    <source>
        <dbReference type="Proteomes" id="UP000251923"/>
    </source>
</evidence>
<comment type="caution">
    <text evidence="2">The sequence shown here is derived from an EMBL/GenBank/DDBJ whole genome shotgun (WGS) entry which is preliminary data.</text>
</comment>
<dbReference type="AlphaFoldDB" id="A0A329PZE5"/>
<protein>
    <submittedName>
        <fullName evidence="2">ImmA/IrrE family metallo-endopeptidase</fullName>
    </submittedName>
</protein>
<accession>A0A329PZE5</accession>
<feature type="domain" description="IrrE N-terminal-like" evidence="1">
    <location>
        <begin position="35"/>
        <end position="124"/>
    </location>
</feature>
<organism evidence="2 3">
    <name type="scientific">Aerococcus urinae</name>
    <dbReference type="NCBI Taxonomy" id="1376"/>
    <lineage>
        <taxon>Bacteria</taxon>
        <taxon>Bacillati</taxon>
        <taxon>Bacillota</taxon>
        <taxon>Bacilli</taxon>
        <taxon>Lactobacillales</taxon>
        <taxon>Aerococcaceae</taxon>
        <taxon>Aerococcus</taxon>
    </lineage>
</organism>
<evidence type="ECO:0000259" key="1">
    <source>
        <dbReference type="Pfam" id="PF06114"/>
    </source>
</evidence>
<proteinExistence type="predicted"/>
<dbReference type="RefSeq" id="WP_101560391.1">
    <property type="nucleotide sequence ID" value="NZ_JASOEL010000003.1"/>
</dbReference>
<gene>
    <name evidence="2" type="ORF">DBT54_05745</name>
</gene>
<sequence>MTVTEVEQLIELYGQGLQIKYVDDMPDKLSGIIVGHTIYMNSNLHDWESYCTLAEEFGHYYTGTRHNITNYCSNHDIKEESTARRWGYQALIPYSRLKEFLKGKETVAIYDIAEEFRVPNDVVQNVIEYYKCKGKL</sequence>
<dbReference type="Proteomes" id="UP000251923">
    <property type="component" value="Unassembled WGS sequence"/>
</dbReference>
<dbReference type="Pfam" id="PF06114">
    <property type="entry name" value="Peptidase_M78"/>
    <property type="match status" value="1"/>
</dbReference>
<dbReference type="InterPro" id="IPR010359">
    <property type="entry name" value="IrrE_HExxH"/>
</dbReference>
<reference evidence="2 3" key="1">
    <citation type="submission" date="2018-04" db="EMBL/GenBank/DDBJ databases">
        <title>Aerococcus urinae genomes.</title>
        <authorList>
            <person name="Hilt E."/>
            <person name="Gilbert N.M."/>
            <person name="Thomas-White K."/>
            <person name="Putonti C."/>
            <person name="Lewis A.L."/>
            <person name="Visck K.L."/>
            <person name="Wolfe A.J."/>
        </authorList>
    </citation>
    <scope>NUCLEOTIDE SEQUENCE [LARGE SCALE GENOMIC DNA]</scope>
    <source>
        <strain evidence="2 3">UMB7480</strain>
    </source>
</reference>